<organism evidence="1 2">
    <name type="scientific">Stephania japonica</name>
    <dbReference type="NCBI Taxonomy" id="461633"/>
    <lineage>
        <taxon>Eukaryota</taxon>
        <taxon>Viridiplantae</taxon>
        <taxon>Streptophyta</taxon>
        <taxon>Embryophyta</taxon>
        <taxon>Tracheophyta</taxon>
        <taxon>Spermatophyta</taxon>
        <taxon>Magnoliopsida</taxon>
        <taxon>Ranunculales</taxon>
        <taxon>Menispermaceae</taxon>
        <taxon>Menispermoideae</taxon>
        <taxon>Cissampelideae</taxon>
        <taxon>Stephania</taxon>
    </lineage>
</organism>
<dbReference type="EMBL" id="JBBNAE010000004">
    <property type="protein sequence ID" value="KAK9129182.1"/>
    <property type="molecule type" value="Genomic_DNA"/>
</dbReference>
<evidence type="ECO:0000313" key="2">
    <source>
        <dbReference type="Proteomes" id="UP001417504"/>
    </source>
</evidence>
<comment type="caution">
    <text evidence="1">The sequence shown here is derived from an EMBL/GenBank/DDBJ whole genome shotgun (WGS) entry which is preliminary data.</text>
</comment>
<name>A0AAP0JA98_9MAGN</name>
<gene>
    <name evidence="1" type="ORF">Sjap_009669</name>
</gene>
<keyword evidence="2" id="KW-1185">Reference proteome</keyword>
<proteinExistence type="predicted"/>
<sequence length="63" mass="6842">MLMLINQGTVYLSFVPDEKIGGGFMTVRTSLHEAMNVVIVLDEGLPSFLCGDVPVVGWLVNCD</sequence>
<dbReference type="AlphaFoldDB" id="A0AAP0JA98"/>
<dbReference type="Proteomes" id="UP001417504">
    <property type="component" value="Unassembled WGS sequence"/>
</dbReference>
<protein>
    <submittedName>
        <fullName evidence="1">Uncharacterized protein</fullName>
    </submittedName>
</protein>
<accession>A0AAP0JA98</accession>
<reference evidence="1 2" key="1">
    <citation type="submission" date="2024-01" db="EMBL/GenBank/DDBJ databases">
        <title>Genome assemblies of Stephania.</title>
        <authorList>
            <person name="Yang L."/>
        </authorList>
    </citation>
    <scope>NUCLEOTIDE SEQUENCE [LARGE SCALE GENOMIC DNA]</scope>
    <source>
        <strain evidence="1">QJT</strain>
        <tissue evidence="1">Leaf</tissue>
    </source>
</reference>
<evidence type="ECO:0000313" key="1">
    <source>
        <dbReference type="EMBL" id="KAK9129182.1"/>
    </source>
</evidence>